<dbReference type="NCBIfam" id="TIGR00005">
    <property type="entry name" value="rluA_subfam"/>
    <property type="match status" value="1"/>
</dbReference>
<dbReference type="SUPFAM" id="SSF55120">
    <property type="entry name" value="Pseudouridine synthase"/>
    <property type="match status" value="1"/>
</dbReference>
<feature type="domain" description="RNA-binding S4" evidence="8">
    <location>
        <begin position="41"/>
        <end position="86"/>
    </location>
</feature>
<keyword evidence="2 5" id="KW-0413">Isomerase</keyword>
<dbReference type="PANTHER" id="PTHR21600">
    <property type="entry name" value="MITOCHONDRIAL RNA PSEUDOURIDINE SYNTHASE"/>
    <property type="match status" value="1"/>
</dbReference>
<dbReference type="PROSITE" id="PS50889">
    <property type="entry name" value="S4"/>
    <property type="match status" value="1"/>
</dbReference>
<evidence type="ECO:0000313" key="10">
    <source>
        <dbReference type="Proteomes" id="UP000318437"/>
    </source>
</evidence>
<comment type="similarity">
    <text evidence="1 5">Belongs to the pseudouridine synthase RluA family.</text>
</comment>
<feature type="active site" evidence="3">
    <location>
        <position position="164"/>
    </location>
</feature>
<evidence type="ECO:0000256" key="4">
    <source>
        <dbReference type="PROSITE-ProRule" id="PRU00182"/>
    </source>
</evidence>
<dbReference type="InterPro" id="IPR036986">
    <property type="entry name" value="S4_RNA-bd_sf"/>
</dbReference>
<protein>
    <recommendedName>
        <fullName evidence="5">Pseudouridine synthase</fullName>
        <ecNumber evidence="5">5.4.99.-</ecNumber>
    </recommendedName>
</protein>
<evidence type="ECO:0000256" key="6">
    <source>
        <dbReference type="SAM" id="MobiDB-lite"/>
    </source>
</evidence>
<dbReference type="Gene3D" id="3.30.2350.10">
    <property type="entry name" value="Pseudouridine synthase"/>
    <property type="match status" value="1"/>
</dbReference>
<evidence type="ECO:0000256" key="5">
    <source>
        <dbReference type="RuleBase" id="RU362028"/>
    </source>
</evidence>
<dbReference type="Pfam" id="PF01479">
    <property type="entry name" value="S4"/>
    <property type="match status" value="1"/>
</dbReference>
<dbReference type="Pfam" id="PF00849">
    <property type="entry name" value="PseudoU_synth_2"/>
    <property type="match status" value="1"/>
</dbReference>
<dbReference type="Gene3D" id="3.10.290.10">
    <property type="entry name" value="RNA-binding S4 domain"/>
    <property type="match status" value="1"/>
</dbReference>
<evidence type="ECO:0000313" key="9">
    <source>
        <dbReference type="EMBL" id="TWU26099.1"/>
    </source>
</evidence>
<comment type="caution">
    <text evidence="9">The sequence shown here is derived from an EMBL/GenBank/DDBJ whole genome shotgun (WGS) entry which is preliminary data.</text>
</comment>
<dbReference type="InterPro" id="IPR006224">
    <property type="entry name" value="PsdUridine_synth_RluA-like_CS"/>
</dbReference>
<evidence type="ECO:0000256" key="1">
    <source>
        <dbReference type="ARBA" id="ARBA00010876"/>
    </source>
</evidence>
<dbReference type="EMBL" id="SJPS01000004">
    <property type="protein sequence ID" value="TWU26099.1"/>
    <property type="molecule type" value="Genomic_DNA"/>
</dbReference>
<sequence>MIPQSEPGDGDEDQDLVPDEFTSVSENQPVQFLVPDESADQRLDVFLTAQFIGTSRARIRRSIDQGAASVDGVAQKAAYRISSGENVKFFLSPQPASGPEPEPIPLDILYEDDEIAVVNKPPRMVVHPARGHWSGTLASALIYHFGQLSQQGGATRPGIVHRLDRDTSGVMVIAKNDLAHQNLSEQFQNRTVEKEYLAIVQGSPDRDRDLIDLAVANHPSQREKKALLPDHPTSRAAQTFYEVEERFRGLALIRAFPKTGRTHQIRLHLNSLRCPVLCDKLYGGRTQLTLGELRNITRSKELAVGLSPEEVLLNRQALHAQVLRITHPASGDRLEFRCEIPPDLESLLLLLRQSNESR</sequence>
<dbReference type="Proteomes" id="UP000318437">
    <property type="component" value="Unassembled WGS sequence"/>
</dbReference>
<dbReference type="InterPro" id="IPR050188">
    <property type="entry name" value="RluA_PseudoU_synthase"/>
</dbReference>
<dbReference type="RefSeq" id="WP_146451644.1">
    <property type="nucleotide sequence ID" value="NZ_SJPS01000004.1"/>
</dbReference>
<comment type="catalytic activity">
    <reaction evidence="5">
        <text>a uridine in RNA = a pseudouridine in RNA</text>
        <dbReference type="Rhea" id="RHEA:48348"/>
        <dbReference type="Rhea" id="RHEA-COMP:12068"/>
        <dbReference type="Rhea" id="RHEA-COMP:12069"/>
        <dbReference type="ChEBI" id="CHEBI:65314"/>
        <dbReference type="ChEBI" id="CHEBI:65315"/>
    </reaction>
</comment>
<evidence type="ECO:0000259" key="7">
    <source>
        <dbReference type="Pfam" id="PF00849"/>
    </source>
</evidence>
<dbReference type="GO" id="GO:0120159">
    <property type="term" value="F:rRNA pseudouridine synthase activity"/>
    <property type="evidence" value="ECO:0007669"/>
    <property type="project" value="UniProtKB-ARBA"/>
</dbReference>
<organism evidence="9 10">
    <name type="scientific">Bythopirellula polymerisocia</name>
    <dbReference type="NCBI Taxonomy" id="2528003"/>
    <lineage>
        <taxon>Bacteria</taxon>
        <taxon>Pseudomonadati</taxon>
        <taxon>Planctomycetota</taxon>
        <taxon>Planctomycetia</taxon>
        <taxon>Pirellulales</taxon>
        <taxon>Lacipirellulaceae</taxon>
        <taxon>Bythopirellula</taxon>
    </lineage>
</organism>
<dbReference type="InterPro" id="IPR006145">
    <property type="entry name" value="PsdUridine_synth_RsuA/RluA"/>
</dbReference>
<dbReference type="PROSITE" id="PS01129">
    <property type="entry name" value="PSI_RLU"/>
    <property type="match status" value="1"/>
</dbReference>
<gene>
    <name evidence="9" type="ORF">Pla144_33160</name>
</gene>
<keyword evidence="10" id="KW-1185">Reference proteome</keyword>
<dbReference type="CDD" id="cd00165">
    <property type="entry name" value="S4"/>
    <property type="match status" value="1"/>
</dbReference>
<dbReference type="InterPro" id="IPR006225">
    <property type="entry name" value="PsdUridine_synth_RluC/D"/>
</dbReference>
<evidence type="ECO:0000259" key="8">
    <source>
        <dbReference type="Pfam" id="PF01479"/>
    </source>
</evidence>
<dbReference type="CDD" id="cd02869">
    <property type="entry name" value="PseudoU_synth_RluA_like"/>
    <property type="match status" value="1"/>
</dbReference>
<dbReference type="GO" id="GO:0000455">
    <property type="term" value="P:enzyme-directed rRNA pseudouridine synthesis"/>
    <property type="evidence" value="ECO:0007669"/>
    <property type="project" value="UniProtKB-ARBA"/>
</dbReference>
<dbReference type="EC" id="5.4.99.-" evidence="5"/>
<keyword evidence="4" id="KW-0694">RNA-binding</keyword>
<feature type="domain" description="Pseudouridine synthase RsuA/RluA-like" evidence="7">
    <location>
        <begin position="115"/>
        <end position="270"/>
    </location>
</feature>
<feature type="compositionally biased region" description="Acidic residues" evidence="6">
    <location>
        <begin position="8"/>
        <end position="18"/>
    </location>
</feature>
<dbReference type="SUPFAM" id="SSF55174">
    <property type="entry name" value="Alpha-L RNA-binding motif"/>
    <property type="match status" value="1"/>
</dbReference>
<feature type="region of interest" description="Disordered" evidence="6">
    <location>
        <begin position="1"/>
        <end position="28"/>
    </location>
</feature>
<dbReference type="AlphaFoldDB" id="A0A5C6CTN0"/>
<reference evidence="9 10" key="1">
    <citation type="submission" date="2019-02" db="EMBL/GenBank/DDBJ databases">
        <title>Deep-cultivation of Planctomycetes and their phenomic and genomic characterization uncovers novel biology.</title>
        <authorList>
            <person name="Wiegand S."/>
            <person name="Jogler M."/>
            <person name="Boedeker C."/>
            <person name="Pinto D."/>
            <person name="Vollmers J."/>
            <person name="Rivas-Marin E."/>
            <person name="Kohn T."/>
            <person name="Peeters S.H."/>
            <person name="Heuer A."/>
            <person name="Rast P."/>
            <person name="Oberbeckmann S."/>
            <person name="Bunk B."/>
            <person name="Jeske O."/>
            <person name="Meyerdierks A."/>
            <person name="Storesund J.E."/>
            <person name="Kallscheuer N."/>
            <person name="Luecker S."/>
            <person name="Lage O.M."/>
            <person name="Pohl T."/>
            <person name="Merkel B.J."/>
            <person name="Hornburger P."/>
            <person name="Mueller R.-W."/>
            <person name="Bruemmer F."/>
            <person name="Labrenz M."/>
            <person name="Spormann A.M."/>
            <person name="Op Den Camp H."/>
            <person name="Overmann J."/>
            <person name="Amann R."/>
            <person name="Jetten M.S.M."/>
            <person name="Mascher T."/>
            <person name="Medema M.H."/>
            <person name="Devos D.P."/>
            <person name="Kaster A.-K."/>
            <person name="Ovreas L."/>
            <person name="Rohde M."/>
            <person name="Galperin M.Y."/>
            <person name="Jogler C."/>
        </authorList>
    </citation>
    <scope>NUCLEOTIDE SEQUENCE [LARGE SCALE GENOMIC DNA]</scope>
    <source>
        <strain evidence="9 10">Pla144</strain>
    </source>
</reference>
<comment type="function">
    <text evidence="5">Responsible for synthesis of pseudouridine from uracil.</text>
</comment>
<accession>A0A5C6CTN0</accession>
<dbReference type="PANTHER" id="PTHR21600:SF44">
    <property type="entry name" value="RIBOSOMAL LARGE SUBUNIT PSEUDOURIDINE SYNTHASE D"/>
    <property type="match status" value="1"/>
</dbReference>
<dbReference type="OrthoDB" id="9784108at2"/>
<evidence type="ECO:0000256" key="2">
    <source>
        <dbReference type="ARBA" id="ARBA00023235"/>
    </source>
</evidence>
<proteinExistence type="inferred from homology"/>
<dbReference type="GO" id="GO:0003723">
    <property type="term" value="F:RNA binding"/>
    <property type="evidence" value="ECO:0007669"/>
    <property type="project" value="UniProtKB-KW"/>
</dbReference>
<dbReference type="InterPro" id="IPR020103">
    <property type="entry name" value="PsdUridine_synth_cat_dom_sf"/>
</dbReference>
<dbReference type="InterPro" id="IPR002942">
    <property type="entry name" value="S4_RNA-bd"/>
</dbReference>
<evidence type="ECO:0000256" key="3">
    <source>
        <dbReference type="PIRSR" id="PIRSR606225-1"/>
    </source>
</evidence>
<name>A0A5C6CTN0_9BACT</name>